<dbReference type="GO" id="GO:0004135">
    <property type="term" value="F:amylo-alpha-1,6-glucosidase activity"/>
    <property type="evidence" value="ECO:0007669"/>
    <property type="project" value="InterPro"/>
</dbReference>
<name>A0A2N7WNN4_9BURK</name>
<dbReference type="SUPFAM" id="SSF48208">
    <property type="entry name" value="Six-hairpin glycosidases"/>
    <property type="match status" value="1"/>
</dbReference>
<dbReference type="InterPro" id="IPR012341">
    <property type="entry name" value="6hp_glycosidase-like_sf"/>
</dbReference>
<dbReference type="GO" id="GO:0004134">
    <property type="term" value="F:4-alpha-glucanotransferase activity"/>
    <property type="evidence" value="ECO:0007669"/>
    <property type="project" value="InterPro"/>
</dbReference>
<sequence length="655" mass="72841">MTHIERPFDIARLEDEWLEADGFGGFASGTVGTLRTRRYHALLLTATRAPGGRVVLVNGVEAWLETDGERYPLSMQRYVPEVLYPDMTANVLGFLTEPWPTWRFQFDAQTLITAEVFVSKATRETVLRWKWQRMQAASQTRVLTLKVRPLLSGRDYHALHHENAAFNFNAQTSDDASCVSWQPYGDLPRIYAATNGNYLHAPDWYRNFCYVRERERGLDFTEDLATPGVFSFNLADNDAVMIVSASDIAGANASATSHAAKLAEKEQQRRSALGSRLQRSADAYVVQRNEGRTILAGFPWFTDWGRDTFIAMRGLLIASGRLDDAEAILLQWSGTLSEGMLPNRFPDYGDAPEYNSVDASLWFIVAVHDYLATNHASAATIKRLQQAVEAILTGYTQGTRFNIKASPEDGLLCAGVPGMQLTWMDAKVGDWVVTPRIGKPVEVQALWINALRIAAMWNSQWQGHSERALQAFHERFIDPSTQALFDNIDVDHVKGTQDRSIRPNQIFAVGGLPFPVLEGAATRAVVDQVEAQLLTPLGLRTLAPSDPAYCGHYSGAPFERDGAYHQGTAWPWLLGPFVEAWLRVHGDAADVRQQARTRFLDPLYAHLDRGGLDHLSEIAEGDAPHAPAGTPFQAWSLGELLRIEHLLAALDRAAA</sequence>
<dbReference type="InterPro" id="IPR032790">
    <property type="entry name" value="GDE_C"/>
</dbReference>
<dbReference type="InterPro" id="IPR006451">
    <property type="entry name" value="Glycogen_debranch_arc"/>
</dbReference>
<proteinExistence type="predicted"/>
<evidence type="ECO:0000313" key="3">
    <source>
        <dbReference type="EMBL" id="CAB3703500.1"/>
    </source>
</evidence>
<dbReference type="EMBL" id="PNXY01000007">
    <property type="protein sequence ID" value="PMS31019.1"/>
    <property type="molecule type" value="Genomic_DNA"/>
</dbReference>
<dbReference type="Proteomes" id="UP000235659">
    <property type="component" value="Unassembled WGS sequence"/>
</dbReference>
<reference evidence="3 6" key="2">
    <citation type="submission" date="2020-04" db="EMBL/GenBank/DDBJ databases">
        <authorList>
            <person name="De Canck E."/>
        </authorList>
    </citation>
    <scope>NUCLEOTIDE SEQUENCE [LARGE SCALE GENOMIC DNA]</scope>
    <source>
        <strain evidence="3 6">LMG 27174</strain>
    </source>
</reference>
<dbReference type="NCBIfam" id="TIGR01561">
    <property type="entry name" value="gde_arch"/>
    <property type="match status" value="1"/>
</dbReference>
<gene>
    <name evidence="4" type="ORF">C0Z16_12370</name>
    <name evidence="3" type="ORF">LMG27174_03804</name>
</gene>
<dbReference type="PANTHER" id="PTHR10569">
    <property type="entry name" value="GLYCOGEN DEBRANCHING ENZYME"/>
    <property type="match status" value="1"/>
</dbReference>
<dbReference type="Proteomes" id="UP000494205">
    <property type="component" value="Unassembled WGS sequence"/>
</dbReference>
<dbReference type="EMBL" id="CADIJZ010000013">
    <property type="protein sequence ID" value="CAB3703500.1"/>
    <property type="molecule type" value="Genomic_DNA"/>
</dbReference>
<dbReference type="Pfam" id="PF12439">
    <property type="entry name" value="GDE_N"/>
    <property type="match status" value="1"/>
</dbReference>
<feature type="domain" description="Glycogen debranching enzyme C-terminal" evidence="1">
    <location>
        <begin position="280"/>
        <end position="642"/>
    </location>
</feature>
<keyword evidence="5" id="KW-1185">Reference proteome</keyword>
<protein>
    <submittedName>
        <fullName evidence="4">Glycogen debranching protein</fullName>
    </submittedName>
</protein>
<evidence type="ECO:0000259" key="2">
    <source>
        <dbReference type="Pfam" id="PF12439"/>
    </source>
</evidence>
<dbReference type="OrthoDB" id="9761875at2"/>
<dbReference type="Pfam" id="PF06202">
    <property type="entry name" value="GDE_C"/>
    <property type="match status" value="1"/>
</dbReference>
<dbReference type="InterPro" id="IPR024742">
    <property type="entry name" value="Glycogen_debranch_N"/>
</dbReference>
<dbReference type="InterPro" id="IPR008928">
    <property type="entry name" value="6-hairpin_glycosidase_sf"/>
</dbReference>
<feature type="domain" description="Glycogen debranching enzyme bacterial and archaeal type N-terminal" evidence="2">
    <location>
        <begin position="16"/>
        <end position="240"/>
    </location>
</feature>
<reference evidence="4 5" key="1">
    <citation type="submission" date="2018-01" db="EMBL/GenBank/DDBJ databases">
        <title>Whole genome analyses suggest that Burkholderia sensu lato contains two further novel genera in the rhizoxinica-symbiotica group Mycetohabitans gen. nov., and Trinickia gen. nov.: implications for the evolution of diazotrophy and nodulation in the Burkholderiaceae.</title>
        <authorList>
            <person name="Estrada-de los Santos P."/>
            <person name="Palmer M."/>
            <person name="Chavez-Ramirez B."/>
            <person name="Beukes C."/>
            <person name="Steenkamp E.T."/>
            <person name="Hirsch A.M."/>
            <person name="Manyaka P."/>
            <person name="Maluk M."/>
            <person name="Lafos M."/>
            <person name="Crook M."/>
            <person name="Gross E."/>
            <person name="Simon M.F."/>
            <person name="Bueno dos Reis Junior F."/>
            <person name="Poole P.S."/>
            <person name="Venter S.N."/>
            <person name="James E.K."/>
        </authorList>
    </citation>
    <scope>NUCLEOTIDE SEQUENCE [LARGE SCALE GENOMIC DNA]</scope>
    <source>
        <strain evidence="4 5">WSM 3937</strain>
    </source>
</reference>
<evidence type="ECO:0000313" key="4">
    <source>
        <dbReference type="EMBL" id="PMS31019.1"/>
    </source>
</evidence>
<evidence type="ECO:0000313" key="6">
    <source>
        <dbReference type="Proteomes" id="UP000494205"/>
    </source>
</evidence>
<dbReference type="Gene3D" id="1.50.10.10">
    <property type="match status" value="1"/>
</dbReference>
<accession>A0A2N7WNN4</accession>
<evidence type="ECO:0000259" key="1">
    <source>
        <dbReference type="Pfam" id="PF06202"/>
    </source>
</evidence>
<dbReference type="AlphaFoldDB" id="A0A2N7WNN4"/>
<dbReference type="PANTHER" id="PTHR10569:SF2">
    <property type="entry name" value="GLYCOGEN DEBRANCHING ENZYME"/>
    <property type="match status" value="1"/>
</dbReference>
<organism evidence="3 6">
    <name type="scientific">Paraburkholderia rhynchosiae</name>
    <dbReference type="NCBI Taxonomy" id="487049"/>
    <lineage>
        <taxon>Bacteria</taxon>
        <taxon>Pseudomonadati</taxon>
        <taxon>Pseudomonadota</taxon>
        <taxon>Betaproteobacteria</taxon>
        <taxon>Burkholderiales</taxon>
        <taxon>Burkholderiaceae</taxon>
        <taxon>Paraburkholderia</taxon>
    </lineage>
</organism>
<dbReference type="GO" id="GO:0005980">
    <property type="term" value="P:glycogen catabolic process"/>
    <property type="evidence" value="ECO:0007669"/>
    <property type="project" value="InterPro"/>
</dbReference>
<evidence type="ECO:0000313" key="5">
    <source>
        <dbReference type="Proteomes" id="UP000235659"/>
    </source>
</evidence>
<dbReference type="RefSeq" id="WP_102632440.1">
    <property type="nucleotide sequence ID" value="NZ_CADIJZ010000013.1"/>
</dbReference>
<dbReference type="InterPro" id="IPR010401">
    <property type="entry name" value="AGL/Gdb1"/>
</dbReference>